<dbReference type="AlphaFoldDB" id="A0A1U7PPR9"/>
<dbReference type="STRING" id="1121284.SAMN05660493_00243"/>
<evidence type="ECO:0000313" key="2">
    <source>
        <dbReference type="EMBL" id="SIT95595.1"/>
    </source>
</evidence>
<dbReference type="EMBL" id="FTPU01000002">
    <property type="protein sequence ID" value="SIT95595.1"/>
    <property type="molecule type" value="Genomic_DNA"/>
</dbReference>
<dbReference type="Gene3D" id="3.60.21.10">
    <property type="match status" value="1"/>
</dbReference>
<dbReference type="InterPro" id="IPR029052">
    <property type="entry name" value="Metallo-depent_PP-like"/>
</dbReference>
<dbReference type="SUPFAM" id="SSF56300">
    <property type="entry name" value="Metallo-dependent phosphatases"/>
    <property type="match status" value="1"/>
</dbReference>
<accession>A0A1U7PPR9</accession>
<dbReference type="PANTHER" id="PTHR12905:SF0">
    <property type="entry name" value="CALCINEURIN-LIKE PHOSPHOESTERASE DOMAIN-CONTAINING PROTEIN"/>
    <property type="match status" value="1"/>
</dbReference>
<sequence>MPLIHIQNQNILIISDTHGKHRKLTIPQNIEIIIHCGDICNDGDLDEIQDFFNWYSSLEIPHKIFVNGNHDWPFELEPDSAIDLIPDNIIWLREKSIKLKGIKITGINPYCIFHNRILGSDIDILVFHYPSFGILDNGIGDEKLRDLIFAIKPKYVVFGHNHDGFGRCKTKNVNFVNASYSNKLSKRT</sequence>
<dbReference type="InterPro" id="IPR051693">
    <property type="entry name" value="UPF0046_metallophosphoest"/>
</dbReference>
<keyword evidence="3" id="KW-1185">Reference proteome</keyword>
<feature type="domain" description="Calcineurin-like phosphoesterase" evidence="1">
    <location>
        <begin position="10"/>
        <end position="163"/>
    </location>
</feature>
<reference evidence="3" key="1">
    <citation type="submission" date="2016-10" db="EMBL/GenBank/DDBJ databases">
        <authorList>
            <person name="Varghese N."/>
            <person name="Submissions S."/>
        </authorList>
    </citation>
    <scope>NUCLEOTIDE SEQUENCE [LARGE SCALE GENOMIC DNA]</scope>
    <source>
        <strain evidence="3">DSM 19482</strain>
    </source>
</reference>
<dbReference type="PANTHER" id="PTHR12905">
    <property type="entry name" value="METALLOPHOSPHOESTERASE"/>
    <property type="match status" value="1"/>
</dbReference>
<protein>
    <submittedName>
        <fullName evidence="2">Predicted phosphoesterase</fullName>
    </submittedName>
</protein>
<proteinExistence type="predicted"/>
<dbReference type="InterPro" id="IPR004843">
    <property type="entry name" value="Calcineurin-like_PHP"/>
</dbReference>
<name>A0A1U7PPR9_9FLAO</name>
<dbReference type="GO" id="GO:0016787">
    <property type="term" value="F:hydrolase activity"/>
    <property type="evidence" value="ECO:0007669"/>
    <property type="project" value="InterPro"/>
</dbReference>
<evidence type="ECO:0000313" key="3">
    <source>
        <dbReference type="Proteomes" id="UP000187261"/>
    </source>
</evidence>
<evidence type="ECO:0000259" key="1">
    <source>
        <dbReference type="Pfam" id="PF00149"/>
    </source>
</evidence>
<dbReference type="Pfam" id="PF00149">
    <property type="entry name" value="Metallophos"/>
    <property type="match status" value="1"/>
</dbReference>
<gene>
    <name evidence="2" type="ORF">SAMN05660493_00243</name>
</gene>
<dbReference type="Proteomes" id="UP000187261">
    <property type="component" value="Unassembled WGS sequence"/>
</dbReference>
<organism evidence="2 3">
    <name type="scientific">Epilithonimonas bovis DSM 19482</name>
    <dbReference type="NCBI Taxonomy" id="1121284"/>
    <lineage>
        <taxon>Bacteria</taxon>
        <taxon>Pseudomonadati</taxon>
        <taxon>Bacteroidota</taxon>
        <taxon>Flavobacteriia</taxon>
        <taxon>Flavobacteriales</taxon>
        <taxon>Weeksellaceae</taxon>
        <taxon>Chryseobacterium group</taxon>
        <taxon>Epilithonimonas</taxon>
    </lineage>
</organism>